<dbReference type="GO" id="GO:0015990">
    <property type="term" value="P:electron transport coupled proton transport"/>
    <property type="evidence" value="ECO:0007669"/>
    <property type="project" value="TreeGrafter"/>
</dbReference>
<dbReference type="NCBIfam" id="NF004500">
    <property type="entry name" value="PRK05846.1-4"/>
    <property type="match status" value="1"/>
</dbReference>
<dbReference type="NCBIfam" id="TIGR01972">
    <property type="entry name" value="NDH_I_M"/>
    <property type="match status" value="1"/>
</dbReference>
<feature type="transmembrane region" description="Helical" evidence="7">
    <location>
        <begin position="419"/>
        <end position="440"/>
    </location>
</feature>
<dbReference type="GO" id="GO:0008137">
    <property type="term" value="F:NADH dehydrogenase (ubiquinone) activity"/>
    <property type="evidence" value="ECO:0007669"/>
    <property type="project" value="InterPro"/>
</dbReference>
<feature type="transmembrane region" description="Helical" evidence="7">
    <location>
        <begin position="316"/>
        <end position="334"/>
    </location>
</feature>
<feature type="transmembrane region" description="Helical" evidence="7">
    <location>
        <begin position="122"/>
        <end position="139"/>
    </location>
</feature>
<proteinExistence type="inferred from homology"/>
<feature type="transmembrane region" description="Helical" evidence="7">
    <location>
        <begin position="78"/>
        <end position="102"/>
    </location>
</feature>
<feature type="transmembrane region" description="Helical" evidence="7">
    <location>
        <begin position="385"/>
        <end position="407"/>
    </location>
</feature>
<evidence type="ECO:0000256" key="1">
    <source>
        <dbReference type="ARBA" id="ARBA00004127"/>
    </source>
</evidence>
<dbReference type="InterPro" id="IPR003918">
    <property type="entry name" value="NADH_UbQ_OxRdtase"/>
</dbReference>
<dbReference type="GO" id="GO:0003954">
    <property type="term" value="F:NADH dehydrogenase activity"/>
    <property type="evidence" value="ECO:0007669"/>
    <property type="project" value="TreeGrafter"/>
</dbReference>
<sequence>MNEAFPWLTVLIALPAAAALLLWLVAPLHRVARPFALAVSLLELALAVVAATQFDVAAAGEVQLGEVTPWIPQLGVSWALGVNGLGLVMVLLAVALVPLVVLAAWRDQEVAVPGTVVERRQMGYVALVLLLEALMVAVFAARDVFLFYVLFEAMLIPVYFLVGSYGGPRRRTAALKFLLYSLAGGLIMLVGVVAVYLAGPGGEQGFLVDSLAGNLTTSVWGERLLFLSFFIAFAIKAPMWPVHTWLPDTAQQAPAGTSVLLVGVLDKVGTFGMITLTIPLFPAAAEWAAPVIIALALVSIIYGGLLAVGQRDIMRMIAFTSVSHFGFIVLGIFVREEVALAGAMVYMVTHGVSTGALFFAAGFLTGRGGTQQIPAYGGMQRVTPVLAGTFLVAGLATIALPGLSGFVPEFLVLLGTFRVSVVAGVVAVLGVIIAALYILLPYQRIFTGPPQESLLAVRDLRAREKWVVGPLVAAMLALGFYPAPVIDAVTPLAAQLALDQPSSVGSADAAHLPASTAGTHEENK</sequence>
<feature type="transmembrane region" description="Helical" evidence="7">
    <location>
        <begin position="145"/>
        <end position="165"/>
    </location>
</feature>
<dbReference type="GO" id="GO:0042773">
    <property type="term" value="P:ATP synthesis coupled electron transport"/>
    <property type="evidence" value="ECO:0007669"/>
    <property type="project" value="InterPro"/>
</dbReference>
<protein>
    <submittedName>
        <fullName evidence="9">NADH dehydrogenase subunit M</fullName>
    </submittedName>
</protein>
<dbReference type="InterPro" id="IPR010227">
    <property type="entry name" value="NADH_Q_OxRdtase_chainM/4"/>
</dbReference>
<feature type="transmembrane region" description="Helical" evidence="7">
    <location>
        <begin position="177"/>
        <end position="198"/>
    </location>
</feature>
<feature type="domain" description="NADH:quinone oxidoreductase/Mrp antiporter transmembrane" evidence="8">
    <location>
        <begin position="141"/>
        <end position="432"/>
    </location>
</feature>
<evidence type="ECO:0000256" key="5">
    <source>
        <dbReference type="ARBA" id="ARBA00023136"/>
    </source>
</evidence>
<dbReference type="GO" id="GO:0012505">
    <property type="term" value="C:endomembrane system"/>
    <property type="evidence" value="ECO:0007669"/>
    <property type="project" value="UniProtKB-SubCell"/>
</dbReference>
<feature type="transmembrane region" description="Helical" evidence="7">
    <location>
        <begin position="287"/>
        <end position="309"/>
    </location>
</feature>
<keyword evidence="4 7" id="KW-1133">Transmembrane helix</keyword>
<feature type="transmembrane region" description="Helical" evidence="7">
    <location>
        <begin position="35"/>
        <end position="58"/>
    </location>
</feature>
<dbReference type="InterPro" id="IPR001750">
    <property type="entry name" value="ND/Mrp_TM"/>
</dbReference>
<keyword evidence="3 6" id="KW-0812">Transmembrane</keyword>
<name>A0A3N4Z4W6_9MICO</name>
<evidence type="ECO:0000313" key="10">
    <source>
        <dbReference type="Proteomes" id="UP000280726"/>
    </source>
</evidence>
<keyword evidence="10" id="KW-1185">Reference proteome</keyword>
<feature type="transmembrane region" description="Helical" evidence="7">
    <location>
        <begin position="224"/>
        <end position="246"/>
    </location>
</feature>
<dbReference type="PRINTS" id="PR01437">
    <property type="entry name" value="NUOXDRDTASE4"/>
</dbReference>
<dbReference type="Proteomes" id="UP000280726">
    <property type="component" value="Unassembled WGS sequence"/>
</dbReference>
<organism evidence="9 10">
    <name type="scientific">Georgenia muralis</name>
    <dbReference type="NCBI Taxonomy" id="154117"/>
    <lineage>
        <taxon>Bacteria</taxon>
        <taxon>Bacillati</taxon>
        <taxon>Actinomycetota</taxon>
        <taxon>Actinomycetes</taxon>
        <taxon>Micrococcales</taxon>
        <taxon>Bogoriellaceae</taxon>
        <taxon>Georgenia</taxon>
    </lineage>
</organism>
<evidence type="ECO:0000256" key="2">
    <source>
        <dbReference type="ARBA" id="ARBA00009025"/>
    </source>
</evidence>
<feature type="transmembrane region" description="Helical" evidence="7">
    <location>
        <begin position="258"/>
        <end position="281"/>
    </location>
</feature>
<dbReference type="PANTHER" id="PTHR43507:SF1">
    <property type="entry name" value="NADH-UBIQUINONE OXIDOREDUCTASE CHAIN 4"/>
    <property type="match status" value="1"/>
</dbReference>
<reference evidence="9 10" key="1">
    <citation type="submission" date="2018-11" db="EMBL/GenBank/DDBJ databases">
        <title>Sequencing the genomes of 1000 actinobacteria strains.</title>
        <authorList>
            <person name="Klenk H.-P."/>
        </authorList>
    </citation>
    <scope>NUCLEOTIDE SEQUENCE [LARGE SCALE GENOMIC DNA]</scope>
    <source>
        <strain evidence="9 10">DSM 14418</strain>
    </source>
</reference>
<comment type="similarity">
    <text evidence="2">Belongs to the complex I subunit 4 family.</text>
</comment>
<feature type="transmembrane region" description="Helical" evidence="7">
    <location>
        <begin position="6"/>
        <end position="28"/>
    </location>
</feature>
<dbReference type="GO" id="GO:0016020">
    <property type="term" value="C:membrane"/>
    <property type="evidence" value="ECO:0007669"/>
    <property type="project" value="UniProtKB-SubCell"/>
</dbReference>
<dbReference type="Pfam" id="PF00361">
    <property type="entry name" value="Proton_antipo_M"/>
    <property type="match status" value="1"/>
</dbReference>
<feature type="transmembrane region" description="Helical" evidence="7">
    <location>
        <begin position="340"/>
        <end position="364"/>
    </location>
</feature>
<evidence type="ECO:0000256" key="3">
    <source>
        <dbReference type="ARBA" id="ARBA00022692"/>
    </source>
</evidence>
<comment type="caution">
    <text evidence="9">The sequence shown here is derived from an EMBL/GenBank/DDBJ whole genome shotgun (WGS) entry which is preliminary data.</text>
</comment>
<dbReference type="EMBL" id="RKRA01000001">
    <property type="protein sequence ID" value="RPF27467.1"/>
    <property type="molecule type" value="Genomic_DNA"/>
</dbReference>
<dbReference type="PANTHER" id="PTHR43507">
    <property type="entry name" value="NADH-UBIQUINONE OXIDOREDUCTASE CHAIN 4"/>
    <property type="match status" value="1"/>
</dbReference>
<gene>
    <name evidence="9" type="ORF">EDD32_1949</name>
</gene>
<accession>A0A3N4Z4W6</accession>
<dbReference type="RefSeq" id="WP_246006070.1">
    <property type="nucleotide sequence ID" value="NZ_RKRA01000001.1"/>
</dbReference>
<evidence type="ECO:0000259" key="8">
    <source>
        <dbReference type="Pfam" id="PF00361"/>
    </source>
</evidence>
<evidence type="ECO:0000256" key="4">
    <source>
        <dbReference type="ARBA" id="ARBA00022989"/>
    </source>
</evidence>
<comment type="subcellular location">
    <subcellularLocation>
        <location evidence="1">Endomembrane system</location>
        <topology evidence="1">Multi-pass membrane protein</topology>
    </subcellularLocation>
    <subcellularLocation>
        <location evidence="6">Membrane</location>
        <topology evidence="6">Multi-pass membrane protein</topology>
    </subcellularLocation>
</comment>
<dbReference type="GO" id="GO:0048039">
    <property type="term" value="F:ubiquinone binding"/>
    <property type="evidence" value="ECO:0007669"/>
    <property type="project" value="TreeGrafter"/>
</dbReference>
<feature type="transmembrane region" description="Helical" evidence="7">
    <location>
        <begin position="466"/>
        <end position="483"/>
    </location>
</feature>
<evidence type="ECO:0000256" key="6">
    <source>
        <dbReference type="RuleBase" id="RU000320"/>
    </source>
</evidence>
<keyword evidence="5 7" id="KW-0472">Membrane</keyword>
<dbReference type="AlphaFoldDB" id="A0A3N4Z4W6"/>
<evidence type="ECO:0000313" key="9">
    <source>
        <dbReference type="EMBL" id="RPF27467.1"/>
    </source>
</evidence>
<evidence type="ECO:0000256" key="7">
    <source>
        <dbReference type="SAM" id="Phobius"/>
    </source>
</evidence>